<protein>
    <recommendedName>
        <fullName evidence="8">C2H2-type domain-containing protein</fullName>
    </recommendedName>
</protein>
<dbReference type="PANTHER" id="PTHR24396">
    <property type="entry name" value="ZINC FINGER PROTEIN"/>
    <property type="match status" value="1"/>
</dbReference>
<keyword evidence="5" id="KW-0539">Nucleus</keyword>
<organism evidence="9 10">
    <name type="scientific">Periophthalmus magnuspinnatus</name>
    <dbReference type="NCBI Taxonomy" id="409849"/>
    <lineage>
        <taxon>Eukaryota</taxon>
        <taxon>Metazoa</taxon>
        <taxon>Chordata</taxon>
        <taxon>Craniata</taxon>
        <taxon>Vertebrata</taxon>
        <taxon>Euteleostomi</taxon>
        <taxon>Actinopterygii</taxon>
        <taxon>Neopterygii</taxon>
        <taxon>Teleostei</taxon>
        <taxon>Neoteleostei</taxon>
        <taxon>Acanthomorphata</taxon>
        <taxon>Gobiaria</taxon>
        <taxon>Gobiiformes</taxon>
        <taxon>Gobioidei</taxon>
        <taxon>Gobiidae</taxon>
        <taxon>Oxudercinae</taxon>
        <taxon>Periophthalmus</taxon>
    </lineage>
</organism>
<dbReference type="InterPro" id="IPR055125">
    <property type="entry name" value="Wiz_C_Znf"/>
</dbReference>
<feature type="domain" description="C2H2-type" evidence="8">
    <location>
        <begin position="34"/>
        <end position="56"/>
    </location>
</feature>
<dbReference type="InterPro" id="IPR013087">
    <property type="entry name" value="Znf_C2H2_type"/>
</dbReference>
<keyword evidence="3 6" id="KW-0863">Zinc-finger</keyword>
<evidence type="ECO:0000313" key="10">
    <source>
        <dbReference type="Proteomes" id="UP000261520"/>
    </source>
</evidence>
<dbReference type="InterPro" id="IPR051643">
    <property type="entry name" value="Transcr_Reg_ZincFinger"/>
</dbReference>
<feature type="domain" description="C2H2-type" evidence="8">
    <location>
        <begin position="274"/>
        <end position="296"/>
    </location>
</feature>
<feature type="region of interest" description="Disordered" evidence="7">
    <location>
        <begin position="556"/>
        <end position="578"/>
    </location>
</feature>
<comment type="subcellular location">
    <subcellularLocation>
        <location evidence="1">Nucleus</location>
    </subcellularLocation>
</comment>
<dbReference type="SMART" id="SM00355">
    <property type="entry name" value="ZnF_C2H2"/>
    <property type="match status" value="6"/>
</dbReference>
<evidence type="ECO:0000256" key="7">
    <source>
        <dbReference type="SAM" id="MobiDB-lite"/>
    </source>
</evidence>
<evidence type="ECO:0000313" key="9">
    <source>
        <dbReference type="Ensembl" id="ENSPMGP00000013281.1"/>
    </source>
</evidence>
<dbReference type="PANTHER" id="PTHR24396:SF29">
    <property type="entry name" value="PROTEIN WIZ ISOFORM X1"/>
    <property type="match status" value="1"/>
</dbReference>
<evidence type="ECO:0000256" key="4">
    <source>
        <dbReference type="ARBA" id="ARBA00022833"/>
    </source>
</evidence>
<dbReference type="GO" id="GO:0000978">
    <property type="term" value="F:RNA polymerase II cis-regulatory region sequence-specific DNA binding"/>
    <property type="evidence" value="ECO:0007669"/>
    <property type="project" value="TreeGrafter"/>
</dbReference>
<evidence type="ECO:0000256" key="2">
    <source>
        <dbReference type="ARBA" id="ARBA00022723"/>
    </source>
</evidence>
<feature type="compositionally biased region" description="Low complexity" evidence="7">
    <location>
        <begin position="561"/>
        <end position="572"/>
    </location>
</feature>
<evidence type="ECO:0000256" key="5">
    <source>
        <dbReference type="ARBA" id="ARBA00023242"/>
    </source>
</evidence>
<name>A0A3B4A9U4_9GOBI</name>
<dbReference type="Ensembl" id="ENSPMGT00000014176.1">
    <property type="protein sequence ID" value="ENSPMGP00000013281.1"/>
    <property type="gene ID" value="ENSPMGG00000010952.1"/>
</dbReference>
<dbReference type="STRING" id="409849.ENSPMGP00000013281"/>
<keyword evidence="4" id="KW-0862">Zinc</keyword>
<sequence length="712" mass="77994">LERTNIDHFCKRTTTFRTTNFSALDYEVTPAQLIVCEVCGSFFDSRRGLANHARGHLRQLGVSEPGAAPIDLLNRLIAERDGEFPSFKTHSSFSEFSPNHQTSHQGASPVCADEGTMYNAGHRVSTTPQSTSLLPLSSPALKMLESRLSDFGNSSTLETLTKPLWAPLATDAPITLDTNEELHVCHLCGCWCETRKGLSSHARSHLRQLGIPDGDGNPIETLYQLMEEEDLKPVNCEAPSALQPSPLAKGTKRPADVSSPTMSTPNKQPKKGKFYCVLCGETFENHKGLAIHSRYHLRHFGVDDLLGKESSIEAIQELIESGVLKPLPKTNSPVPTSPVQALSPISSKSPPMAKGAPKAKKGFRFAVEPFFRKPKPENTERSISDVQMVGRNSPLPAPKLFIAGKKVTSFPCDYCSQLFDTRKALSCHVRCHLRELGVALPLNTSPIELLKEIMTQQDDEGKRTASSALGSAKVSGKPQLPKRSLDNCACELCGFEFDNRKALASHARAHLRQLGIEWKPDGSSSPIELLSDIIRKDPAKVAEVTQRYRMGDLYIRKTQRSSSPSLSTDSDSVQGGLKEKNISIPSSFRQTYSHSPTVDPNVHSTKVMAHAPKQHPSIVEEIQDSSSQPTARPGSIPAMLPKPPLTPLVKVVGKVYSLKCRFCDEVFHGPLSVQEKWITHLQKHIRTLGYKGKASPPSAPVKATTLVRAVAV</sequence>
<feature type="compositionally biased region" description="Polar residues" evidence="7">
    <location>
        <begin position="258"/>
        <end position="267"/>
    </location>
</feature>
<evidence type="ECO:0000256" key="3">
    <source>
        <dbReference type="ARBA" id="ARBA00022771"/>
    </source>
</evidence>
<accession>A0A3B4A9U4</accession>
<reference evidence="9" key="2">
    <citation type="submission" date="2025-09" db="UniProtKB">
        <authorList>
            <consortium name="Ensembl"/>
        </authorList>
    </citation>
    <scope>IDENTIFICATION</scope>
</reference>
<dbReference type="Proteomes" id="UP000261520">
    <property type="component" value="Unplaced"/>
</dbReference>
<dbReference type="PROSITE" id="PS50157">
    <property type="entry name" value="ZINC_FINGER_C2H2_2"/>
    <property type="match status" value="4"/>
</dbReference>
<dbReference type="Gene3D" id="3.30.160.60">
    <property type="entry name" value="Classic Zinc Finger"/>
    <property type="match status" value="1"/>
</dbReference>
<feature type="compositionally biased region" description="Polar residues" evidence="7">
    <location>
        <begin position="329"/>
        <end position="345"/>
    </location>
</feature>
<dbReference type="GO" id="GO:0008270">
    <property type="term" value="F:zinc ion binding"/>
    <property type="evidence" value="ECO:0007669"/>
    <property type="project" value="UniProtKB-KW"/>
</dbReference>
<dbReference type="AlphaFoldDB" id="A0A3B4A9U4"/>
<evidence type="ECO:0000259" key="8">
    <source>
        <dbReference type="PROSITE" id="PS50157"/>
    </source>
</evidence>
<feature type="domain" description="C2H2-type" evidence="8">
    <location>
        <begin position="410"/>
        <end position="437"/>
    </location>
</feature>
<evidence type="ECO:0000256" key="6">
    <source>
        <dbReference type="PROSITE-ProRule" id="PRU00042"/>
    </source>
</evidence>
<reference evidence="9" key="1">
    <citation type="submission" date="2025-08" db="UniProtKB">
        <authorList>
            <consortium name="Ensembl"/>
        </authorList>
    </citation>
    <scope>IDENTIFICATION</scope>
</reference>
<evidence type="ECO:0000256" key="1">
    <source>
        <dbReference type="ARBA" id="ARBA00004123"/>
    </source>
</evidence>
<proteinExistence type="predicted"/>
<keyword evidence="10" id="KW-1185">Reference proteome</keyword>
<dbReference type="SUPFAM" id="SSF57667">
    <property type="entry name" value="beta-beta-alpha zinc fingers"/>
    <property type="match status" value="2"/>
</dbReference>
<dbReference type="Pfam" id="PF23015">
    <property type="entry name" value="zf-WIZ"/>
    <property type="match status" value="1"/>
</dbReference>
<feature type="domain" description="C2H2-type" evidence="8">
    <location>
        <begin position="488"/>
        <end position="510"/>
    </location>
</feature>
<dbReference type="PROSITE" id="PS00028">
    <property type="entry name" value="ZINC_FINGER_C2H2_1"/>
    <property type="match status" value="5"/>
</dbReference>
<keyword evidence="2" id="KW-0479">Metal-binding</keyword>
<feature type="region of interest" description="Disordered" evidence="7">
    <location>
        <begin position="238"/>
        <end position="267"/>
    </location>
</feature>
<dbReference type="GO" id="GO:0000981">
    <property type="term" value="F:DNA-binding transcription factor activity, RNA polymerase II-specific"/>
    <property type="evidence" value="ECO:0007669"/>
    <property type="project" value="TreeGrafter"/>
</dbReference>
<dbReference type="InterPro" id="IPR036236">
    <property type="entry name" value="Znf_C2H2_sf"/>
</dbReference>
<feature type="region of interest" description="Disordered" evidence="7">
    <location>
        <begin position="458"/>
        <end position="477"/>
    </location>
</feature>
<feature type="region of interest" description="Disordered" evidence="7">
    <location>
        <begin position="329"/>
        <end position="354"/>
    </location>
</feature>
<dbReference type="GO" id="GO:0005634">
    <property type="term" value="C:nucleus"/>
    <property type="evidence" value="ECO:0007669"/>
    <property type="project" value="UniProtKB-SubCell"/>
</dbReference>